<evidence type="ECO:0000313" key="4">
    <source>
        <dbReference type="EMBL" id="RDE05818.1"/>
    </source>
</evidence>
<dbReference type="SUPFAM" id="SSF53697">
    <property type="entry name" value="SIS domain"/>
    <property type="match status" value="1"/>
</dbReference>
<gene>
    <name evidence="4" type="ORF">DVW87_11530</name>
</gene>
<proteinExistence type="predicted"/>
<dbReference type="InterPro" id="IPR001347">
    <property type="entry name" value="SIS_dom"/>
</dbReference>
<dbReference type="InterPro" id="IPR005488">
    <property type="entry name" value="Etherase_MurQ"/>
</dbReference>
<accession>A0A369VTX7</accession>
<dbReference type="Gene3D" id="1.10.8.1080">
    <property type="match status" value="1"/>
</dbReference>
<evidence type="ECO:0000256" key="1">
    <source>
        <dbReference type="ARBA" id="ARBA00023239"/>
    </source>
</evidence>
<sequence>MSTEAIDPRFQGLECWPTEQAVRAMLGVQAHAIEALRGQTSAIADAAEAAATRLGTAGRLAYAGAGTSGRIGVQDGVELTPTFGWPERRLAFLVAGGPGALMRAVEGAEDDAEAGRAAVSAEAIGLGDVLIGIAASGRTPFVLAAVKAARDAGAVTVGLSNNPDTPLLTAADYPILADTGPEVLAGSTRMGAGTAQKAALNLLSTAIMLRLGFVHAGRMVNMRISNAKLAIRARTMVEDLGRVDAATAAAALEAAGGEIGRAVLIARGVTPDEAARLLKAQDGRLGGALEALGDA</sequence>
<dbReference type="PROSITE" id="PS51464">
    <property type="entry name" value="SIS"/>
    <property type="match status" value="1"/>
</dbReference>
<dbReference type="GO" id="GO:0009254">
    <property type="term" value="P:peptidoglycan turnover"/>
    <property type="evidence" value="ECO:0007669"/>
    <property type="project" value="TreeGrafter"/>
</dbReference>
<dbReference type="PANTHER" id="PTHR10088:SF4">
    <property type="entry name" value="GLUCOKINASE REGULATORY PROTEIN"/>
    <property type="match status" value="1"/>
</dbReference>
<dbReference type="GO" id="GO:0097367">
    <property type="term" value="F:carbohydrate derivative binding"/>
    <property type="evidence" value="ECO:0007669"/>
    <property type="project" value="InterPro"/>
</dbReference>
<dbReference type="OrthoDB" id="9813395at2"/>
<dbReference type="PANTHER" id="PTHR10088">
    <property type="entry name" value="GLUCOKINASE REGULATORY PROTEIN"/>
    <property type="match status" value="1"/>
</dbReference>
<keyword evidence="5" id="KW-1185">Reference proteome</keyword>
<dbReference type="NCBIfam" id="NF003915">
    <property type="entry name" value="PRK05441.1"/>
    <property type="match status" value="1"/>
</dbReference>
<evidence type="ECO:0000259" key="3">
    <source>
        <dbReference type="PROSITE" id="PS51464"/>
    </source>
</evidence>
<dbReference type="AlphaFoldDB" id="A0A369VTX7"/>
<dbReference type="NCBIfam" id="NF009222">
    <property type="entry name" value="PRK12570.1"/>
    <property type="match status" value="1"/>
</dbReference>
<keyword evidence="2" id="KW-0119">Carbohydrate metabolism</keyword>
<protein>
    <submittedName>
        <fullName evidence="4">N-acetylmuramic acid 6-phosphate etherase</fullName>
    </submittedName>
</protein>
<comment type="caution">
    <text evidence="4">The sequence shown here is derived from an EMBL/GenBank/DDBJ whole genome shotgun (WGS) entry which is preliminary data.</text>
</comment>
<dbReference type="InterPro" id="IPR040190">
    <property type="entry name" value="MURQ/GCKR"/>
</dbReference>
<dbReference type="InterPro" id="IPR046348">
    <property type="entry name" value="SIS_dom_sf"/>
</dbReference>
<evidence type="ECO:0000313" key="5">
    <source>
        <dbReference type="Proteomes" id="UP000253918"/>
    </source>
</evidence>
<dbReference type="Proteomes" id="UP000253918">
    <property type="component" value="Unassembled WGS sequence"/>
</dbReference>
<evidence type="ECO:0000256" key="2">
    <source>
        <dbReference type="ARBA" id="ARBA00023277"/>
    </source>
</evidence>
<dbReference type="GO" id="GO:0046348">
    <property type="term" value="P:amino sugar catabolic process"/>
    <property type="evidence" value="ECO:0007669"/>
    <property type="project" value="InterPro"/>
</dbReference>
<organism evidence="4 5">
    <name type="scientific">Sphingomonas aracearum</name>
    <dbReference type="NCBI Taxonomy" id="2283317"/>
    <lineage>
        <taxon>Bacteria</taxon>
        <taxon>Pseudomonadati</taxon>
        <taxon>Pseudomonadota</taxon>
        <taxon>Alphaproteobacteria</taxon>
        <taxon>Sphingomonadales</taxon>
        <taxon>Sphingomonadaceae</taxon>
        <taxon>Sphingomonas</taxon>
    </lineage>
</organism>
<feature type="domain" description="SIS" evidence="3">
    <location>
        <begin position="50"/>
        <end position="213"/>
    </location>
</feature>
<name>A0A369VTX7_9SPHN</name>
<dbReference type="GO" id="GO:0016803">
    <property type="term" value="F:ether hydrolase activity"/>
    <property type="evidence" value="ECO:0007669"/>
    <property type="project" value="TreeGrafter"/>
</dbReference>
<dbReference type="GO" id="GO:0016835">
    <property type="term" value="F:carbon-oxygen lyase activity"/>
    <property type="evidence" value="ECO:0007669"/>
    <property type="project" value="InterPro"/>
</dbReference>
<dbReference type="EMBL" id="QQNB01000002">
    <property type="protein sequence ID" value="RDE05818.1"/>
    <property type="molecule type" value="Genomic_DNA"/>
</dbReference>
<keyword evidence="1" id="KW-0456">Lyase</keyword>
<reference evidence="4 5" key="1">
    <citation type="submission" date="2018-07" db="EMBL/GenBank/DDBJ databases">
        <title>a novel species of Sphingomonas isolated from the rhizosphere soil of Araceae plant.</title>
        <authorList>
            <person name="Zhiyong W."/>
            <person name="Qinglan Z."/>
            <person name="Zhiwei F."/>
            <person name="Ding X."/>
            <person name="Gejiao W."/>
            <person name="Shixue Z."/>
        </authorList>
    </citation>
    <scope>NUCLEOTIDE SEQUENCE [LARGE SCALE GENOMIC DNA]</scope>
    <source>
        <strain evidence="4 5">WZY 27</strain>
    </source>
</reference>
<dbReference type="Pfam" id="PF22645">
    <property type="entry name" value="GKRP_SIS_N"/>
    <property type="match status" value="1"/>
</dbReference>
<dbReference type="Gene3D" id="3.40.50.10490">
    <property type="entry name" value="Glucose-6-phosphate isomerase like protein, domain 1"/>
    <property type="match status" value="1"/>
</dbReference>
<dbReference type="RefSeq" id="WP_114687887.1">
    <property type="nucleotide sequence ID" value="NZ_QQNB01000002.1"/>
</dbReference>
<dbReference type="CDD" id="cd05007">
    <property type="entry name" value="SIS_Etherase"/>
    <property type="match status" value="1"/>
</dbReference>